<dbReference type="AlphaFoldDB" id="A0AAU9SM70"/>
<dbReference type="Pfam" id="PF13952">
    <property type="entry name" value="DUF4216"/>
    <property type="match status" value="1"/>
</dbReference>
<dbReference type="EMBL" id="OU466862">
    <property type="protein sequence ID" value="CAH2070520.1"/>
    <property type="molecule type" value="Genomic_DNA"/>
</dbReference>
<dbReference type="Pfam" id="PF13963">
    <property type="entry name" value="Transpos_assoc"/>
    <property type="match status" value="1"/>
</dbReference>
<dbReference type="PANTHER" id="PTHR48258:SF4">
    <property type="entry name" value="DUF4216 DOMAIN-CONTAINING PROTEIN"/>
    <property type="match status" value="1"/>
</dbReference>
<accession>A0AAU9SM70</accession>
<organism evidence="3 4">
    <name type="scientific">Thlaspi arvense</name>
    <name type="common">Field penny-cress</name>
    <dbReference type="NCBI Taxonomy" id="13288"/>
    <lineage>
        <taxon>Eukaryota</taxon>
        <taxon>Viridiplantae</taxon>
        <taxon>Streptophyta</taxon>
        <taxon>Embryophyta</taxon>
        <taxon>Tracheophyta</taxon>
        <taxon>Spermatophyta</taxon>
        <taxon>Magnoliopsida</taxon>
        <taxon>eudicotyledons</taxon>
        <taxon>Gunneridae</taxon>
        <taxon>Pentapetalae</taxon>
        <taxon>rosids</taxon>
        <taxon>malvids</taxon>
        <taxon>Brassicales</taxon>
        <taxon>Brassicaceae</taxon>
        <taxon>Thlaspideae</taxon>
        <taxon>Thlaspi</taxon>
    </lineage>
</organism>
<name>A0AAU9SM70_THLAR</name>
<evidence type="ECO:0008006" key="5">
    <source>
        <dbReference type="Google" id="ProtNLM"/>
    </source>
</evidence>
<reference evidence="3 4" key="1">
    <citation type="submission" date="2022-03" db="EMBL/GenBank/DDBJ databases">
        <authorList>
            <person name="Nunn A."/>
            <person name="Chopra R."/>
            <person name="Nunn A."/>
            <person name="Contreras Garrido A."/>
        </authorList>
    </citation>
    <scope>NUCLEOTIDE SEQUENCE [LARGE SCALE GENOMIC DNA]</scope>
</reference>
<evidence type="ECO:0000259" key="2">
    <source>
        <dbReference type="Pfam" id="PF13963"/>
    </source>
</evidence>
<gene>
    <name evidence="3" type="ORF">TAV2_LOCUS21705</name>
</gene>
<evidence type="ECO:0000313" key="4">
    <source>
        <dbReference type="Proteomes" id="UP000836841"/>
    </source>
</evidence>
<dbReference type="PANTHER" id="PTHR48258">
    <property type="entry name" value="DUF4218 DOMAIN-CONTAINING PROTEIN-RELATED"/>
    <property type="match status" value="1"/>
</dbReference>
<evidence type="ECO:0000259" key="1">
    <source>
        <dbReference type="Pfam" id="PF13952"/>
    </source>
</evidence>
<evidence type="ECO:0000313" key="3">
    <source>
        <dbReference type="EMBL" id="CAH2070520.1"/>
    </source>
</evidence>
<feature type="domain" description="Transposase-associated" evidence="2">
    <location>
        <begin position="23"/>
        <end position="91"/>
    </location>
</feature>
<sequence>MAAENIFDMGYNRVVASRDSTRKSISKDFVEGINIFVSFSCNQNFYVKRNDLLCPCKKCKNMKRCDADTVANHLYLKGFTENNYVWTHHRENCYFGVEASSTWNDYSNIEVPVDQYHYSIEDVHMFSDGVNFPENNQDYGTTHDGVFQALTMLASHMIFHCGCLSLYKVHNINSLHDLCIIRGDHTHHHGQNRKTMNYGVCVRGTGDTEYFGLIKNIFMIEYHGAVGLKAMIFKCEWFNTTLGRGIRKHSSGIIDMHYVIYDPFILPAQCDQVCYIPYPRLRPVRDEWWATTKVIPRGFREIQEVSQIAFQDDILDRAVTSTNIMRVETHAFEDISDDYEPIPINNPNDEYVSEGDLEDECHEYSYSSFDSDSN</sequence>
<feature type="domain" description="DUF4216" evidence="1">
    <location>
        <begin position="220"/>
        <end position="289"/>
    </location>
</feature>
<keyword evidence="4" id="KW-1185">Reference proteome</keyword>
<dbReference type="InterPro" id="IPR029480">
    <property type="entry name" value="Transpos_assoc"/>
</dbReference>
<proteinExistence type="predicted"/>
<dbReference type="InterPro" id="IPR025312">
    <property type="entry name" value="DUF4216"/>
</dbReference>
<protein>
    <recommendedName>
        <fullName evidence="5">Transposase-associated domain-containing protein</fullName>
    </recommendedName>
</protein>
<dbReference type="Proteomes" id="UP000836841">
    <property type="component" value="Chromosome 6"/>
</dbReference>